<organism evidence="1">
    <name type="scientific">Trichuris suis</name>
    <name type="common">pig whipworm</name>
    <dbReference type="NCBI Taxonomy" id="68888"/>
    <lineage>
        <taxon>Eukaryota</taxon>
        <taxon>Metazoa</taxon>
        <taxon>Ecdysozoa</taxon>
        <taxon>Nematoda</taxon>
        <taxon>Enoplea</taxon>
        <taxon>Dorylaimia</taxon>
        <taxon>Trichinellida</taxon>
        <taxon>Trichuridae</taxon>
        <taxon>Trichuris</taxon>
    </lineage>
</organism>
<protein>
    <submittedName>
        <fullName evidence="1">Uncharacterized protein</fullName>
    </submittedName>
</protein>
<dbReference type="AlphaFoldDB" id="A0A085MRK1"/>
<dbReference type="Proteomes" id="UP000030758">
    <property type="component" value="Unassembled WGS sequence"/>
</dbReference>
<name>A0A085MRK1_9BILA</name>
<gene>
    <name evidence="1" type="ORF">M514_27984</name>
</gene>
<evidence type="ECO:0000313" key="1">
    <source>
        <dbReference type="EMBL" id="KFD59847.1"/>
    </source>
</evidence>
<proteinExistence type="predicted"/>
<sequence>MFTDFVPLEVAVNTKRKAKNFNLVTKRNATIQQIGKAFGSLLEPSSALAVVGHPPGWASRGSSYTWPTNIVPIRSSLDSLRLV</sequence>
<reference evidence="1" key="1">
    <citation type="journal article" date="2014" name="Nat. Genet.">
        <title>Genome and transcriptome of the porcine whipworm Trichuris suis.</title>
        <authorList>
            <person name="Jex A.R."/>
            <person name="Nejsum P."/>
            <person name="Schwarz E.M."/>
            <person name="Hu L."/>
            <person name="Young N.D."/>
            <person name="Hall R.S."/>
            <person name="Korhonen P.K."/>
            <person name="Liao S."/>
            <person name="Thamsborg S."/>
            <person name="Xia J."/>
            <person name="Xu P."/>
            <person name="Wang S."/>
            <person name="Scheerlinck J.P."/>
            <person name="Hofmann A."/>
            <person name="Sternberg P.W."/>
            <person name="Wang J."/>
            <person name="Gasser R.B."/>
        </authorList>
    </citation>
    <scope>NUCLEOTIDE SEQUENCE [LARGE SCALE GENOMIC DNA]</scope>
    <source>
        <strain evidence="1">DCEP-RM93F</strain>
    </source>
</reference>
<dbReference type="EMBL" id="KL367726">
    <property type="protein sequence ID" value="KFD59847.1"/>
    <property type="molecule type" value="Genomic_DNA"/>
</dbReference>
<accession>A0A085MRK1</accession>